<dbReference type="AlphaFoldDB" id="A0A7U7EQY1"/>
<accession>A0A7U7EQY1</accession>
<evidence type="ECO:0000313" key="2">
    <source>
        <dbReference type="EMBL" id="CAD5109087.1"/>
    </source>
</evidence>
<evidence type="ECO:0000259" key="1">
    <source>
        <dbReference type="Pfam" id="PF14238"/>
    </source>
</evidence>
<feature type="domain" description="DUF4340" evidence="1">
    <location>
        <begin position="69"/>
        <end position="226"/>
    </location>
</feature>
<keyword evidence="3" id="KW-1185">Reference proteome</keyword>
<evidence type="ECO:0000313" key="3">
    <source>
        <dbReference type="Proteomes" id="UP000583387"/>
    </source>
</evidence>
<protein>
    <recommendedName>
        <fullName evidence="1">DUF4340 domain-containing protein</fullName>
    </recommendedName>
</protein>
<dbReference type="Pfam" id="PF14238">
    <property type="entry name" value="DUF4340"/>
    <property type="match status" value="1"/>
</dbReference>
<reference evidence="2 3" key="1">
    <citation type="submission" date="2020-08" db="EMBL/GenBank/DDBJ databases">
        <authorList>
            <person name="Criscuolo A."/>
        </authorList>
    </citation>
    <scope>NUCLEOTIDE SEQUENCE [LARGE SCALE GENOMIC DNA]</scope>
    <source>
        <strain evidence="2">CIP111764</strain>
    </source>
</reference>
<dbReference type="InterPro" id="IPR025641">
    <property type="entry name" value="DUF4340"/>
</dbReference>
<dbReference type="EMBL" id="CAJFCI010000071">
    <property type="protein sequence ID" value="CAD5109087.1"/>
    <property type="molecule type" value="Genomic_DNA"/>
</dbReference>
<sequence>MGRKSLSLLALLILVLGGAYFWLQRPAPVSTEREPLLPALQGRVAEVAGIEVAGPGQPLVRLARKEQTWVMPAKADYPAEPGAVGSLLRALVEARKVEAKTSNPQLHGQLGLAEQGEQQATRVKLELPGNQLLTVLVGKPAQQGSGQFVRLADDNQAWLIDKSIDLPLDELQWLDRRVAAIPFESVQQVEVRYANGETLTVYRDKAEEPNFQVKQLPAGKKPPYEAAANGMATLFGRLDFADAAPLDQVKFKEPAALRYELRTFDGGSLRGALYEQGEQYWLTLAERDKLADEVLPGKADWAYRVEQHQYRALGTALKEVLAKK</sequence>
<proteinExistence type="predicted"/>
<gene>
    <name evidence="2" type="ORF">PSEWESI4_03383</name>
</gene>
<dbReference type="RefSeq" id="WP_187672398.1">
    <property type="nucleotide sequence ID" value="NZ_CAJFCI010000071.1"/>
</dbReference>
<name>A0A7U7EQY1_9GAMM</name>
<dbReference type="Proteomes" id="UP000583387">
    <property type="component" value="Unassembled WGS sequence"/>
</dbReference>
<organism evidence="2 3">
    <name type="scientific">Zestomonas carbonaria</name>
    <dbReference type="NCBI Taxonomy" id="2762745"/>
    <lineage>
        <taxon>Bacteria</taxon>
        <taxon>Pseudomonadati</taxon>
        <taxon>Pseudomonadota</taxon>
        <taxon>Gammaproteobacteria</taxon>
        <taxon>Pseudomonadales</taxon>
        <taxon>Pseudomonadaceae</taxon>
        <taxon>Zestomonas</taxon>
    </lineage>
</organism>
<comment type="caution">
    <text evidence="2">The sequence shown here is derived from an EMBL/GenBank/DDBJ whole genome shotgun (WGS) entry which is preliminary data.</text>
</comment>